<organism evidence="2">
    <name type="scientific">Fusarium acuminatum CS5907</name>
    <dbReference type="NCBI Taxonomy" id="1318461"/>
    <lineage>
        <taxon>Eukaryota</taxon>
        <taxon>Fungi</taxon>
        <taxon>Dikarya</taxon>
        <taxon>Ascomycota</taxon>
        <taxon>Pezizomycotina</taxon>
        <taxon>Sordariomycetes</taxon>
        <taxon>Hypocreomycetidae</taxon>
        <taxon>Hypocreales</taxon>
        <taxon>Nectriaceae</taxon>
        <taxon>Fusarium</taxon>
        <taxon>Fusarium tricinctum species complex</taxon>
    </lineage>
</organism>
<evidence type="ECO:0000313" key="2">
    <source>
        <dbReference type="EMBL" id="CEG03895.1"/>
    </source>
</evidence>
<gene>
    <name evidence="2" type="ORF">BN851_0132130</name>
</gene>
<proteinExistence type="predicted"/>
<dbReference type="EMBL" id="CBMG010003090">
    <property type="protein sequence ID" value="CEG03895.1"/>
    <property type="molecule type" value="Genomic_DNA"/>
</dbReference>
<comment type="caution">
    <text evidence="2">The sequence shown here is derived from an EMBL/GenBank/DDBJ whole genome shotgun (WGS) entry which is preliminary data.</text>
</comment>
<dbReference type="AlphaFoldDB" id="A0A090MDY8"/>
<accession>A0A090MDY8</accession>
<sequence>MSGGDWQHQGCPQFWTRLPDSDSVRNGAAHGDEQTRDLLSTFQNAPNGHRYLVSVLEAAAPFWQVGERRLTERLTVFAPETAFVCARSVTVAERSLTRKGNPDISQIGLRRCILL</sequence>
<name>A0A090MDY8_9HYPO</name>
<reference evidence="2" key="1">
    <citation type="submission" date="2013-05" db="EMBL/GenBank/DDBJ databases">
        <title>Draft genome sequences of six wheat associated Fusarium spp. isolates.</title>
        <authorList>
            <person name="Moolhuijzen P.M."/>
            <person name="Manners J.M."/>
            <person name="Wilcox S."/>
            <person name="Bellgard M.I."/>
            <person name="Gardiner D.M."/>
        </authorList>
    </citation>
    <scope>NUCLEOTIDE SEQUENCE</scope>
    <source>
        <strain evidence="2">CS5907</strain>
    </source>
</reference>
<evidence type="ECO:0000256" key="1">
    <source>
        <dbReference type="SAM" id="MobiDB-lite"/>
    </source>
</evidence>
<feature type="region of interest" description="Disordered" evidence="1">
    <location>
        <begin position="1"/>
        <end position="36"/>
    </location>
</feature>
<protein>
    <submittedName>
        <fullName evidence="2">WGS project CBMG000000000 data, contig CS5907-c003106</fullName>
    </submittedName>
</protein>